<evidence type="ECO:0000313" key="6">
    <source>
        <dbReference type="Proteomes" id="UP000664781"/>
    </source>
</evidence>
<feature type="domain" description="Golvesin/Xly CBD-like" evidence="4">
    <location>
        <begin position="907"/>
        <end position="999"/>
    </location>
</feature>
<dbReference type="InterPro" id="IPR036514">
    <property type="entry name" value="SGNH_hydro_sf"/>
</dbReference>
<feature type="active site" evidence="1">
    <location>
        <position position="1300"/>
    </location>
</feature>
<sequence>MAITATSAAMMVIGLTQGIDTTAWASDSKTSKLPASIADNQNNATLTIKPSQRENILGKGWEDSADRAWTTTSDADGFHLLVADKKNGYSWRTAASLSEPGFDTDMWIGNACVTGSGKNAVVAYAPRTFTNKTELMSRGAFTAVVDLASGKVTKLNRQASLAYFSPGCGTGEMAVFTQAGGENKNATRLLKVDAASGTLGKPIELKGQVTSAVPVGKDIVAADDARLVKIDDSGKRTAIARTAQIPFELKPDGDGGVVYLDRPISKSRSLAATASPKGEVRRITAQNITEGNTKKAKPSILASGMLTKMDLSRSAHGTVFITGETTAATKLPRSVKRPTGTPKEAQATTHGEALVTDITWAEGKGSRVRPEEALSARTVKIGLKSLTTGKSTGFKVAPSNTEKNAATGRALSPSLAAAGTAKKSAGSRAVAGSPNDPVEDERYCAVPRNDPRKQAMQPKPRQVEWAVDQAITNNLDKHISRPANWKNTGMSAYQPQSLFPRVELDGGGRIPAQVMLGITAQESNMWQAARMAVPGVTANPLIGNYYGIEYNPDGNQSDAWGINWAKADCGYGITQITDGMRLHGKEKTGEKALTTTQQEAAALDYTANIASGINVLIEKWNQTRRDGMVINNGKPQYMENWFYALWAYNSGYYPKDQASKNDGMWGVGFTNNPANPLWKANRTPFLEDEDGHDRYKDASHPQDWPYQEKVLGWAARPLEALESPGKMVSGFRPAWWTNNPARTTVKPPEGLFCTSANSCDKSKIGPNDSNQAGLGACTRQDLKCWWNEANVWKNCDASQCGNEILRFDPTYKEEADGEAYKPNCSKDGLPSGVLVVDDLPRGTPTTRPGCGDTTSDGTFKFTFAGGEGGNGLYPSKMDTHQLGSGYNGHFYFAHTRGEGTATNNHDLTVTGTWTLGQQINGWARVMVHTPDNGAHTRQAKYVVDTGKGKKFRVVPQRTQENKWVSLGVFEFSGTPRVSLDNHSLDGDGSEDIAWDAVAFQKLSSKPKDFVVAMGDSYSSGEGASKSGGGDYYKETDVYGDNEKLRNGCHRSRYTWSRQAKLADSVSSIGDRADSWDSSMDYHLIACSGATTDNILPGGAGGRVAWDQRHFGELTQMDQGYLDENTTLVTISIGGNDSRFSKIVTKCIFGGIGLPEVCQEGKLDGDSESLKDAQPKFMKTTVRSKIVETLKAIHAQAPNAKVVLMGYPILLEKAGSCVPGIGSAEAPWINEMGDLMLTVMNDATAEANAAGANSVFSNPKEFFKGKAICGDPESVHGIVTDKTPSDNPSTKEQPASAQSFHPKVQGARLYADSLENTLRKVGM</sequence>
<feature type="disulfide bond" evidence="2">
    <location>
        <begin position="1146"/>
        <end position="1157"/>
    </location>
</feature>
<evidence type="ECO:0000256" key="3">
    <source>
        <dbReference type="SAM" id="MobiDB-lite"/>
    </source>
</evidence>
<proteinExistence type="predicted"/>
<evidence type="ECO:0000313" key="5">
    <source>
        <dbReference type="EMBL" id="MBO0654807.1"/>
    </source>
</evidence>
<feature type="compositionally biased region" description="Low complexity" evidence="3">
    <location>
        <begin position="417"/>
        <end position="429"/>
    </location>
</feature>
<feature type="region of interest" description="Disordered" evidence="3">
    <location>
        <begin position="417"/>
        <end position="443"/>
    </location>
</feature>
<gene>
    <name evidence="5" type="ORF">J1792_19110</name>
</gene>
<keyword evidence="6" id="KW-1185">Reference proteome</keyword>
<evidence type="ECO:0000256" key="1">
    <source>
        <dbReference type="PIRSR" id="PIRSR637460-1"/>
    </source>
</evidence>
<evidence type="ECO:0000259" key="4">
    <source>
        <dbReference type="Pfam" id="PF25275"/>
    </source>
</evidence>
<organism evidence="5 6">
    <name type="scientific">Streptomyces triculaminicus</name>
    <dbReference type="NCBI Taxonomy" id="2816232"/>
    <lineage>
        <taxon>Bacteria</taxon>
        <taxon>Bacillati</taxon>
        <taxon>Actinomycetota</taxon>
        <taxon>Actinomycetes</taxon>
        <taxon>Kitasatosporales</taxon>
        <taxon>Streptomycetaceae</taxon>
        <taxon>Streptomyces</taxon>
    </lineage>
</organism>
<dbReference type="InterPro" id="IPR033803">
    <property type="entry name" value="CBD-like_Golvesin-Xly"/>
</dbReference>
<feature type="region of interest" description="Disordered" evidence="3">
    <location>
        <begin position="1274"/>
        <end position="1300"/>
    </location>
</feature>
<keyword evidence="2" id="KW-1015">Disulfide bond</keyword>
<dbReference type="PANTHER" id="PTHR37981">
    <property type="entry name" value="LIPASE 2"/>
    <property type="match status" value="1"/>
</dbReference>
<feature type="active site" description="Nucleophile" evidence="1">
    <location>
        <position position="1016"/>
    </location>
</feature>
<reference evidence="5" key="1">
    <citation type="submission" date="2021-03" db="EMBL/GenBank/DDBJ databases">
        <title>Streptomyces strains.</title>
        <authorList>
            <person name="Lund M.B."/>
            <person name="Toerring T."/>
        </authorList>
    </citation>
    <scope>NUCLEOTIDE SEQUENCE</scope>
    <source>
        <strain evidence="5">JCM 4242</strain>
    </source>
</reference>
<dbReference type="InterPro" id="IPR037460">
    <property type="entry name" value="SEST-like"/>
</dbReference>
<dbReference type="SUPFAM" id="SSF52266">
    <property type="entry name" value="SGNH hydrolase"/>
    <property type="match status" value="1"/>
</dbReference>
<dbReference type="RefSeq" id="WP_207247888.1">
    <property type="nucleotide sequence ID" value="NZ_JAFMOF010000003.1"/>
</dbReference>
<dbReference type="CDD" id="cd01823">
    <property type="entry name" value="SEST_like"/>
    <property type="match status" value="1"/>
</dbReference>
<protein>
    <submittedName>
        <fullName evidence="5">NocE</fullName>
    </submittedName>
</protein>
<dbReference type="PANTHER" id="PTHR37981:SF1">
    <property type="entry name" value="SGNH HYDROLASE-TYPE ESTERASE DOMAIN-CONTAINING PROTEIN"/>
    <property type="match status" value="1"/>
</dbReference>
<dbReference type="EMBL" id="JAFMOF010000003">
    <property type="protein sequence ID" value="MBO0654807.1"/>
    <property type="molecule type" value="Genomic_DNA"/>
</dbReference>
<accession>A0A939JRH3</accession>
<dbReference type="Gene3D" id="3.40.50.1110">
    <property type="entry name" value="SGNH hydrolase"/>
    <property type="match status" value="1"/>
</dbReference>
<dbReference type="GO" id="GO:0019433">
    <property type="term" value="P:triglyceride catabolic process"/>
    <property type="evidence" value="ECO:0007669"/>
    <property type="project" value="TreeGrafter"/>
</dbReference>
<name>A0A939JRH3_9ACTN</name>
<feature type="compositionally biased region" description="Polar residues" evidence="3">
    <location>
        <begin position="1284"/>
        <end position="1298"/>
    </location>
</feature>
<feature type="disulfide bond" evidence="2">
    <location>
        <begin position="1048"/>
        <end position="1086"/>
    </location>
</feature>
<evidence type="ECO:0000256" key="2">
    <source>
        <dbReference type="PIRSR" id="PIRSR637460-2"/>
    </source>
</evidence>
<dbReference type="Proteomes" id="UP000664781">
    <property type="component" value="Unassembled WGS sequence"/>
</dbReference>
<dbReference type="Pfam" id="PF25275">
    <property type="entry name" value="Golvesin_C"/>
    <property type="match status" value="1"/>
</dbReference>
<comment type="caution">
    <text evidence="5">The sequence shown here is derived from an EMBL/GenBank/DDBJ whole genome shotgun (WGS) entry which is preliminary data.</text>
</comment>
<dbReference type="GO" id="GO:0004806">
    <property type="term" value="F:triacylglycerol lipase activity"/>
    <property type="evidence" value="ECO:0007669"/>
    <property type="project" value="TreeGrafter"/>
</dbReference>